<dbReference type="CDD" id="cd07473">
    <property type="entry name" value="Peptidases_S8_Subtilisin_like"/>
    <property type="match status" value="1"/>
</dbReference>
<dbReference type="PROSITE" id="PS00136">
    <property type="entry name" value="SUBTILASE_ASP"/>
    <property type="match status" value="1"/>
</dbReference>
<accession>A0ABY4C9Y0</accession>
<dbReference type="Pfam" id="PF22148">
    <property type="entry name" value="Fervidolysin_NPro-like"/>
    <property type="match status" value="1"/>
</dbReference>
<evidence type="ECO:0000256" key="6">
    <source>
        <dbReference type="RuleBase" id="RU003355"/>
    </source>
</evidence>
<feature type="region of interest" description="Disordered" evidence="7">
    <location>
        <begin position="453"/>
        <end position="478"/>
    </location>
</feature>
<organism evidence="12 13">
    <name type="scientific">Bdellovibrio reynosensis</name>
    <dbReference type="NCBI Taxonomy" id="2835041"/>
    <lineage>
        <taxon>Bacteria</taxon>
        <taxon>Pseudomonadati</taxon>
        <taxon>Bdellovibrionota</taxon>
        <taxon>Bdellovibrionia</taxon>
        <taxon>Bdellovibrionales</taxon>
        <taxon>Pseudobdellovibrionaceae</taxon>
        <taxon>Bdellovibrio</taxon>
    </lineage>
</organism>
<dbReference type="SUPFAM" id="SSF52743">
    <property type="entry name" value="Subtilisin-like"/>
    <property type="match status" value="1"/>
</dbReference>
<dbReference type="InterPro" id="IPR015500">
    <property type="entry name" value="Peptidase_S8_subtilisin-rel"/>
</dbReference>
<dbReference type="InterPro" id="IPR000209">
    <property type="entry name" value="Peptidase_S8/S53_dom"/>
</dbReference>
<proteinExistence type="inferred from homology"/>
<dbReference type="SUPFAM" id="SSF141371">
    <property type="entry name" value="PilZ domain-like"/>
    <property type="match status" value="1"/>
</dbReference>
<keyword evidence="4 5" id="KW-0720">Serine protease</keyword>
<dbReference type="PRINTS" id="PR00723">
    <property type="entry name" value="SUBTILISIN"/>
</dbReference>
<feature type="signal peptide" evidence="8">
    <location>
        <begin position="1"/>
        <end position="21"/>
    </location>
</feature>
<keyword evidence="13" id="KW-1185">Reference proteome</keyword>
<dbReference type="Pfam" id="PF07238">
    <property type="entry name" value="PilZ"/>
    <property type="match status" value="1"/>
</dbReference>
<evidence type="ECO:0000313" key="12">
    <source>
        <dbReference type="EMBL" id="UOF01594.1"/>
    </source>
</evidence>
<dbReference type="InterPro" id="IPR023827">
    <property type="entry name" value="Peptidase_S8_Asp-AS"/>
</dbReference>
<evidence type="ECO:0000256" key="7">
    <source>
        <dbReference type="SAM" id="MobiDB-lite"/>
    </source>
</evidence>
<feature type="active site" description="Charge relay system" evidence="5">
    <location>
        <position position="162"/>
    </location>
</feature>
<feature type="chain" id="PRO_5046800158" evidence="8">
    <location>
        <begin position="22"/>
        <end position="627"/>
    </location>
</feature>
<dbReference type="Proteomes" id="UP000830116">
    <property type="component" value="Chromosome"/>
</dbReference>
<evidence type="ECO:0000256" key="5">
    <source>
        <dbReference type="PROSITE-ProRule" id="PRU01240"/>
    </source>
</evidence>
<feature type="domain" description="PilZ" evidence="10">
    <location>
        <begin position="526"/>
        <end position="619"/>
    </location>
</feature>
<dbReference type="InterPro" id="IPR009875">
    <property type="entry name" value="PilZ_domain"/>
</dbReference>
<dbReference type="PANTHER" id="PTHR43806:SF11">
    <property type="entry name" value="CEREVISIN-RELATED"/>
    <property type="match status" value="1"/>
</dbReference>
<evidence type="ECO:0000256" key="2">
    <source>
        <dbReference type="ARBA" id="ARBA00022670"/>
    </source>
</evidence>
<dbReference type="Gene3D" id="2.40.10.220">
    <property type="entry name" value="predicted glycosyltransferase like domains"/>
    <property type="match status" value="1"/>
</dbReference>
<dbReference type="PROSITE" id="PS00137">
    <property type="entry name" value="SUBTILASE_HIS"/>
    <property type="match status" value="1"/>
</dbReference>
<name>A0ABY4C9Y0_9BACT</name>
<reference evidence="12" key="1">
    <citation type="submission" date="2022-03" db="EMBL/GenBank/DDBJ databases">
        <title>Genome Identification and Characterization of new species Bdellovibrio reynosense LBG001 sp. nov. from a Mexico soil sample.</title>
        <authorList>
            <person name="Camilli A."/>
            <person name="Ajao Y."/>
            <person name="Guo X."/>
        </authorList>
    </citation>
    <scope>NUCLEOTIDE SEQUENCE</scope>
    <source>
        <strain evidence="12">LBG001</strain>
    </source>
</reference>
<evidence type="ECO:0000256" key="3">
    <source>
        <dbReference type="ARBA" id="ARBA00022801"/>
    </source>
</evidence>
<dbReference type="EMBL" id="CP093442">
    <property type="protein sequence ID" value="UOF01594.1"/>
    <property type="molecule type" value="Genomic_DNA"/>
</dbReference>
<feature type="active site" description="Charge relay system" evidence="5">
    <location>
        <position position="388"/>
    </location>
</feature>
<dbReference type="PROSITE" id="PS51892">
    <property type="entry name" value="SUBTILASE"/>
    <property type="match status" value="1"/>
</dbReference>
<gene>
    <name evidence="12" type="ORF">MNR06_01335</name>
</gene>
<dbReference type="PANTHER" id="PTHR43806">
    <property type="entry name" value="PEPTIDASE S8"/>
    <property type="match status" value="1"/>
</dbReference>
<evidence type="ECO:0000259" key="11">
    <source>
        <dbReference type="Pfam" id="PF22148"/>
    </source>
</evidence>
<dbReference type="InterPro" id="IPR023828">
    <property type="entry name" value="Peptidase_S8_Ser-AS"/>
</dbReference>
<dbReference type="InterPro" id="IPR054399">
    <property type="entry name" value="Fervidolysin-like_N_prodom"/>
</dbReference>
<evidence type="ECO:0000313" key="13">
    <source>
        <dbReference type="Proteomes" id="UP000830116"/>
    </source>
</evidence>
<sequence length="627" mass="66675">MKPILKTLFIAVVTVSSAAFARPEAKVVPGEYLVKFKASSGGASIAHQKIQGKATLKANFHGLGMMQINMKAGPDEKANFEALKNDPDVEYIEPNYVLEKSDVVVSESFERQSYEQFSNSSFASTNPAVYSQNNANTGIDSAWPVLTALDGSHGKIVVAVIDTGLDKNHDVFKAYNSNGSGGTGSLWVNPIEANGSAGVDDDQNGYVDDINGWNFINNSGNFADDDDHGTHVAGIVVGASQNIFARPLQESKIQIMPLKFLDGAGSGSTSNAIRAIYYAVNNGAKVINNSWGGASYSRALHDAITYAYDHKVLVVCAAGNYASDNDAYPMYPANYDVPSNLSVGSTTRFDDLSSFSNYGANTVHIGSPGEYIESTVPGNQMMKMHGTSMAAPFVAGVAALAMREAPSLSGYQIKELILRTGDTNGYLSSLISTSSRIDALYLLQEAQQMVSTASSQPGYKPSYLSERAPASESSGGGGGCGLVKAVTENGPGSGRGSGGGAGVVIGLLMMPLVFWQALRSREPKSKRKYERFKMSSEIRVMVGDKELVGNVNTISEGGLSFNTEAALEKGGIVTMRIQSPDGHESIEVQGHVVWNEKNQAYGVQFDNAKQGALAMIRDWSASLVKSN</sequence>
<feature type="domain" description="Peptidase S8/S53" evidence="9">
    <location>
        <begin position="155"/>
        <end position="424"/>
    </location>
</feature>
<feature type="domain" description="Fervidolysin-like N-terminal prodomain" evidence="11">
    <location>
        <begin position="16"/>
        <end position="95"/>
    </location>
</feature>
<dbReference type="PROSITE" id="PS00138">
    <property type="entry name" value="SUBTILASE_SER"/>
    <property type="match status" value="1"/>
</dbReference>
<dbReference type="InterPro" id="IPR034204">
    <property type="entry name" value="PfSUB1-like_cat_dom"/>
</dbReference>
<evidence type="ECO:0000256" key="1">
    <source>
        <dbReference type="ARBA" id="ARBA00011073"/>
    </source>
</evidence>
<dbReference type="Gene3D" id="3.40.50.200">
    <property type="entry name" value="Peptidase S8/S53 domain"/>
    <property type="match status" value="1"/>
</dbReference>
<dbReference type="InterPro" id="IPR022398">
    <property type="entry name" value="Peptidase_S8_His-AS"/>
</dbReference>
<evidence type="ECO:0000259" key="10">
    <source>
        <dbReference type="Pfam" id="PF07238"/>
    </source>
</evidence>
<evidence type="ECO:0000256" key="8">
    <source>
        <dbReference type="SAM" id="SignalP"/>
    </source>
</evidence>
<dbReference type="InterPro" id="IPR050131">
    <property type="entry name" value="Peptidase_S8_subtilisin-like"/>
</dbReference>
<feature type="active site" description="Charge relay system" evidence="5">
    <location>
        <position position="228"/>
    </location>
</feature>
<evidence type="ECO:0000256" key="4">
    <source>
        <dbReference type="ARBA" id="ARBA00022825"/>
    </source>
</evidence>
<dbReference type="InterPro" id="IPR036852">
    <property type="entry name" value="Peptidase_S8/S53_dom_sf"/>
</dbReference>
<evidence type="ECO:0000259" key="9">
    <source>
        <dbReference type="Pfam" id="PF00082"/>
    </source>
</evidence>
<keyword evidence="2 5" id="KW-0645">Protease</keyword>
<keyword evidence="8" id="KW-0732">Signal</keyword>
<dbReference type="RefSeq" id="WP_243538092.1">
    <property type="nucleotide sequence ID" value="NZ_CP093442.1"/>
</dbReference>
<protein>
    <submittedName>
        <fullName evidence="12">S8 family serine peptidase</fullName>
    </submittedName>
</protein>
<keyword evidence="3 5" id="KW-0378">Hydrolase</keyword>
<dbReference type="Pfam" id="PF00082">
    <property type="entry name" value="Peptidase_S8"/>
    <property type="match status" value="1"/>
</dbReference>
<comment type="similarity">
    <text evidence="1 5 6">Belongs to the peptidase S8 family.</text>
</comment>